<dbReference type="SUPFAM" id="SSF53167">
    <property type="entry name" value="Purine and uridine phosphorylases"/>
    <property type="match status" value="1"/>
</dbReference>
<protein>
    <recommendedName>
        <fullName evidence="3">Nucleoside phosphorylase domain-containing protein</fullName>
    </recommendedName>
</protein>
<dbReference type="GO" id="GO:0003824">
    <property type="term" value="F:catalytic activity"/>
    <property type="evidence" value="ECO:0007669"/>
    <property type="project" value="InterPro"/>
</dbReference>
<dbReference type="Proteomes" id="UP000256328">
    <property type="component" value="Unassembled WGS sequence"/>
</dbReference>
<sequence length="336" mass="37754">MSTKTHLRADAYTVGIIYVKSLEMRAISVMLDEKHQPVALRIGDDNEYTLGRIESIMLNVHMGLLVGIGGGVPGLPEHDVRLGDVVVGAPDNGPAVIQYDLGKQYPDGVHVERMLNKPPGLLLKVVDKVDTEYHTAGENEPTFFTRHMQRFAQVPRMRDMYKHPSVPDRLFKSDYNHETAADCATHDASHQVERPYRNPTEIRVHYSAILSGDLVMKSAVHRDQLSAKFHGALCFEMEAAGVMDTFPCLVVRGICDYSDSHKSKEWHEYAAAAAASYMRELLSCMAERITEDFRSGTPSEMEQVRQNVPFVSAIWQNENFTPPATKQYFQQASLTE</sequence>
<evidence type="ECO:0000313" key="2">
    <source>
        <dbReference type="Proteomes" id="UP000256328"/>
    </source>
</evidence>
<reference evidence="1 2" key="1">
    <citation type="journal article" date="2018" name="IMA Fungus">
        <title>IMA Genome-F 9: Draft genome sequence of Annulohypoxylon stygium, Aspergillus mulundensis, Berkeleyomyces basicola (syn. Thielaviopsis basicola), Ceratocystis smalleyi, two Cercospora beticola strains, Coleophoma cylindrospora, Fusarium fracticaudum, Phialophora cf. hyalina, and Morchella septimelata.</title>
        <authorList>
            <person name="Wingfield B.D."/>
            <person name="Bills G.F."/>
            <person name="Dong Y."/>
            <person name="Huang W."/>
            <person name="Nel W.J."/>
            <person name="Swalarsk-Parry B.S."/>
            <person name="Vaghefi N."/>
            <person name="Wilken P.M."/>
            <person name="An Z."/>
            <person name="de Beer Z.W."/>
            <person name="De Vos L."/>
            <person name="Chen L."/>
            <person name="Duong T.A."/>
            <person name="Gao Y."/>
            <person name="Hammerbacher A."/>
            <person name="Kikkert J.R."/>
            <person name="Li Y."/>
            <person name="Li H."/>
            <person name="Li K."/>
            <person name="Li Q."/>
            <person name="Liu X."/>
            <person name="Ma X."/>
            <person name="Naidoo K."/>
            <person name="Pethybridge S.J."/>
            <person name="Sun J."/>
            <person name="Steenkamp E.T."/>
            <person name="van der Nest M.A."/>
            <person name="van Wyk S."/>
            <person name="Wingfield M.J."/>
            <person name="Xiong C."/>
            <person name="Yue Q."/>
            <person name="Zhang X."/>
        </authorList>
    </citation>
    <scope>NUCLEOTIDE SEQUENCE [LARGE SCALE GENOMIC DNA]</scope>
    <source>
        <strain evidence="1 2">BP5796</strain>
    </source>
</reference>
<dbReference type="InterPro" id="IPR035994">
    <property type="entry name" value="Nucleoside_phosphorylase_sf"/>
</dbReference>
<dbReference type="PANTHER" id="PTHR46082:SF11">
    <property type="entry name" value="AAA+ ATPASE DOMAIN-CONTAINING PROTEIN-RELATED"/>
    <property type="match status" value="1"/>
</dbReference>
<keyword evidence="2" id="KW-1185">Reference proteome</keyword>
<accession>A0A3D8SZD3</accession>
<dbReference type="GO" id="GO:0009116">
    <property type="term" value="P:nucleoside metabolic process"/>
    <property type="evidence" value="ECO:0007669"/>
    <property type="project" value="InterPro"/>
</dbReference>
<gene>
    <name evidence="1" type="ORF">BP5796_02840</name>
</gene>
<dbReference type="InterPro" id="IPR053137">
    <property type="entry name" value="NLR-like"/>
</dbReference>
<evidence type="ECO:0000313" key="1">
    <source>
        <dbReference type="EMBL" id="RDW91675.1"/>
    </source>
</evidence>
<dbReference type="AlphaFoldDB" id="A0A3D8SZD3"/>
<name>A0A3D8SZD3_9HELO</name>
<dbReference type="OrthoDB" id="20872at2759"/>
<comment type="caution">
    <text evidence="1">The sequence shown here is derived from an EMBL/GenBank/DDBJ whole genome shotgun (WGS) entry which is preliminary data.</text>
</comment>
<dbReference type="Gene3D" id="3.40.50.1580">
    <property type="entry name" value="Nucleoside phosphorylase domain"/>
    <property type="match status" value="1"/>
</dbReference>
<evidence type="ECO:0008006" key="3">
    <source>
        <dbReference type="Google" id="ProtNLM"/>
    </source>
</evidence>
<dbReference type="EMBL" id="PDLN01000003">
    <property type="protein sequence ID" value="RDW91675.1"/>
    <property type="molecule type" value="Genomic_DNA"/>
</dbReference>
<proteinExistence type="predicted"/>
<organism evidence="1 2">
    <name type="scientific">Coleophoma crateriformis</name>
    <dbReference type="NCBI Taxonomy" id="565419"/>
    <lineage>
        <taxon>Eukaryota</taxon>
        <taxon>Fungi</taxon>
        <taxon>Dikarya</taxon>
        <taxon>Ascomycota</taxon>
        <taxon>Pezizomycotina</taxon>
        <taxon>Leotiomycetes</taxon>
        <taxon>Helotiales</taxon>
        <taxon>Dermateaceae</taxon>
        <taxon>Coleophoma</taxon>
    </lineage>
</organism>
<dbReference type="PANTHER" id="PTHR46082">
    <property type="entry name" value="ATP/GTP-BINDING PROTEIN-RELATED"/>
    <property type="match status" value="1"/>
</dbReference>